<dbReference type="Proteomes" id="UP001302321">
    <property type="component" value="Unassembled WGS sequence"/>
</dbReference>
<reference evidence="1" key="1">
    <citation type="journal article" date="2023" name="Mol. Phylogenet. Evol.">
        <title>Genome-scale phylogeny and comparative genomics of the fungal order Sordariales.</title>
        <authorList>
            <person name="Hensen N."/>
            <person name="Bonometti L."/>
            <person name="Westerberg I."/>
            <person name="Brannstrom I.O."/>
            <person name="Guillou S."/>
            <person name="Cros-Aarteil S."/>
            <person name="Calhoun S."/>
            <person name="Haridas S."/>
            <person name="Kuo A."/>
            <person name="Mondo S."/>
            <person name="Pangilinan J."/>
            <person name="Riley R."/>
            <person name="LaButti K."/>
            <person name="Andreopoulos B."/>
            <person name="Lipzen A."/>
            <person name="Chen C."/>
            <person name="Yan M."/>
            <person name="Daum C."/>
            <person name="Ng V."/>
            <person name="Clum A."/>
            <person name="Steindorff A."/>
            <person name="Ohm R.A."/>
            <person name="Martin F."/>
            <person name="Silar P."/>
            <person name="Natvig D.O."/>
            <person name="Lalanne C."/>
            <person name="Gautier V."/>
            <person name="Ament-Velasquez S.L."/>
            <person name="Kruys A."/>
            <person name="Hutchinson M.I."/>
            <person name="Powell A.J."/>
            <person name="Barry K."/>
            <person name="Miller A.N."/>
            <person name="Grigoriev I.V."/>
            <person name="Debuchy R."/>
            <person name="Gladieux P."/>
            <person name="Hiltunen Thoren M."/>
            <person name="Johannesson H."/>
        </authorList>
    </citation>
    <scope>NUCLEOTIDE SEQUENCE</scope>
    <source>
        <strain evidence="1">CBS 892.96</strain>
    </source>
</reference>
<accession>A0AAN6W684</accession>
<gene>
    <name evidence="1" type="ORF">QBC36DRAFT_291108</name>
</gene>
<sequence length="80" mass="9097">MDPVHAEKVQEYTGLGSPVPVTMKKKSILRLSSVLAELMLFSCRKENHHIGLVVLNAWGSVVYTWRLYNALKNEKLLSRT</sequence>
<reference evidence="1" key="2">
    <citation type="submission" date="2023-05" db="EMBL/GenBank/DDBJ databases">
        <authorList>
            <consortium name="Lawrence Berkeley National Laboratory"/>
            <person name="Steindorff A."/>
            <person name="Hensen N."/>
            <person name="Bonometti L."/>
            <person name="Westerberg I."/>
            <person name="Brannstrom I.O."/>
            <person name="Guillou S."/>
            <person name="Cros-Aarteil S."/>
            <person name="Calhoun S."/>
            <person name="Haridas S."/>
            <person name="Kuo A."/>
            <person name="Mondo S."/>
            <person name="Pangilinan J."/>
            <person name="Riley R."/>
            <person name="Labutti K."/>
            <person name="Andreopoulos B."/>
            <person name="Lipzen A."/>
            <person name="Chen C."/>
            <person name="Yanf M."/>
            <person name="Daum C."/>
            <person name="Ng V."/>
            <person name="Clum A."/>
            <person name="Ohm R."/>
            <person name="Martin F."/>
            <person name="Silar P."/>
            <person name="Natvig D."/>
            <person name="Lalanne C."/>
            <person name="Gautier V."/>
            <person name="Ament-Velasquez S.L."/>
            <person name="Kruys A."/>
            <person name="Hutchinson M.I."/>
            <person name="Powell A.J."/>
            <person name="Barry K."/>
            <person name="Miller A.N."/>
            <person name="Grigoriev I.V."/>
            <person name="Debuchy R."/>
            <person name="Gladieux P."/>
            <person name="Thoren M.H."/>
            <person name="Johannesson H."/>
        </authorList>
    </citation>
    <scope>NUCLEOTIDE SEQUENCE</scope>
    <source>
        <strain evidence="1">CBS 892.96</strain>
    </source>
</reference>
<keyword evidence="2" id="KW-1185">Reference proteome</keyword>
<protein>
    <submittedName>
        <fullName evidence="1">Uncharacterized protein</fullName>
    </submittedName>
</protein>
<organism evidence="1 2">
    <name type="scientific">Triangularia setosa</name>
    <dbReference type="NCBI Taxonomy" id="2587417"/>
    <lineage>
        <taxon>Eukaryota</taxon>
        <taxon>Fungi</taxon>
        <taxon>Dikarya</taxon>
        <taxon>Ascomycota</taxon>
        <taxon>Pezizomycotina</taxon>
        <taxon>Sordariomycetes</taxon>
        <taxon>Sordariomycetidae</taxon>
        <taxon>Sordariales</taxon>
        <taxon>Podosporaceae</taxon>
        <taxon>Triangularia</taxon>
    </lineage>
</organism>
<dbReference type="EMBL" id="MU866219">
    <property type="protein sequence ID" value="KAK4175805.1"/>
    <property type="molecule type" value="Genomic_DNA"/>
</dbReference>
<evidence type="ECO:0000313" key="1">
    <source>
        <dbReference type="EMBL" id="KAK4175805.1"/>
    </source>
</evidence>
<comment type="caution">
    <text evidence="1">The sequence shown here is derived from an EMBL/GenBank/DDBJ whole genome shotgun (WGS) entry which is preliminary data.</text>
</comment>
<proteinExistence type="predicted"/>
<name>A0AAN6W684_9PEZI</name>
<dbReference type="AlphaFoldDB" id="A0AAN6W684"/>
<evidence type="ECO:0000313" key="2">
    <source>
        <dbReference type="Proteomes" id="UP001302321"/>
    </source>
</evidence>